<sequence length="89" mass="9631">MAQKGTRPGRKRKRLGWEWHVTGDRFVLETGRKARLVDLDASAVPGRACRFDPVEPFVSIIDLPPAGVATKGASLMPGPSFVAPSDPSF</sequence>
<evidence type="ECO:0000313" key="2">
    <source>
        <dbReference type="Proteomes" id="UP000244913"/>
    </source>
</evidence>
<dbReference type="EMBL" id="QDKP01000049">
    <property type="protein sequence ID" value="PVM77530.1"/>
    <property type="molecule type" value="Genomic_DNA"/>
</dbReference>
<dbReference type="AlphaFoldDB" id="A0A2T9J7L9"/>
<keyword evidence="2" id="KW-1185">Reference proteome</keyword>
<accession>A0A2T9J7L9</accession>
<comment type="caution">
    <text evidence="1">The sequence shown here is derived from an EMBL/GenBank/DDBJ whole genome shotgun (WGS) entry which is preliminary data.</text>
</comment>
<dbReference type="Proteomes" id="UP000244913">
    <property type="component" value="Unassembled WGS sequence"/>
</dbReference>
<proteinExistence type="predicted"/>
<protein>
    <submittedName>
        <fullName evidence="1">Uncharacterized protein</fullName>
    </submittedName>
</protein>
<evidence type="ECO:0000313" key="1">
    <source>
        <dbReference type="EMBL" id="PVM77530.1"/>
    </source>
</evidence>
<organism evidence="1 2">
    <name type="scientific">Caulobacter radicis</name>
    <dbReference type="NCBI Taxonomy" id="2172650"/>
    <lineage>
        <taxon>Bacteria</taxon>
        <taxon>Pseudomonadati</taxon>
        <taxon>Pseudomonadota</taxon>
        <taxon>Alphaproteobacteria</taxon>
        <taxon>Caulobacterales</taxon>
        <taxon>Caulobacteraceae</taxon>
        <taxon>Caulobacter</taxon>
    </lineage>
</organism>
<gene>
    <name evidence="1" type="ORF">DDF65_16535</name>
</gene>
<name>A0A2T9J7L9_9CAUL</name>
<reference evidence="1 2" key="1">
    <citation type="submission" date="2018-04" db="EMBL/GenBank/DDBJ databases">
        <title>The genome sequence of Caulobacter sp. 736.</title>
        <authorList>
            <person name="Gao J."/>
            <person name="Sun J."/>
        </authorList>
    </citation>
    <scope>NUCLEOTIDE SEQUENCE [LARGE SCALE GENOMIC DNA]</scope>
    <source>
        <strain evidence="1 2">736</strain>
    </source>
</reference>